<proteinExistence type="predicted"/>
<comment type="caution">
    <text evidence="2">The sequence shown here is derived from an EMBL/GenBank/DDBJ whole genome shotgun (WGS) entry which is preliminary data.</text>
</comment>
<evidence type="ECO:0000313" key="2">
    <source>
        <dbReference type="EMBL" id="MBW2961730.1"/>
    </source>
</evidence>
<accession>A0ABS6W1J9</accession>
<name>A0ABS6W1J9_9FLAO</name>
<dbReference type="PROSITE" id="PS51257">
    <property type="entry name" value="PROKAR_LIPOPROTEIN"/>
    <property type="match status" value="1"/>
</dbReference>
<keyword evidence="3" id="KW-1185">Reference proteome</keyword>
<gene>
    <name evidence="2" type="ORF">KW502_07960</name>
</gene>
<feature type="domain" description="Pyrroloquinoline quinone-dependent pyranose dehydrogenase beta-propeller" evidence="1">
    <location>
        <begin position="78"/>
        <end position="275"/>
    </location>
</feature>
<dbReference type="EMBL" id="JAHWDF010000007">
    <property type="protein sequence ID" value="MBW2961730.1"/>
    <property type="molecule type" value="Genomic_DNA"/>
</dbReference>
<dbReference type="Proteomes" id="UP000719267">
    <property type="component" value="Unassembled WGS sequence"/>
</dbReference>
<sequence length="430" mass="48206">MKNINLFSLSFIVCSFLLISCKGERKLSNETKNKIAKDSSYTTVTTAIGALSLPPAFNTESVRMQSKIINWKEGETPSAPKGFTVERFADSLEHPRWTYIADNGDYFVVESNDAKRSANRITLFRDENKNGLPDEKFTFLENLNQPFGMLIIDSYFYVANVDGLVRFPYQEGQTKIIASPEKVIDLPAGGYNHHWTRNIITNKDKSKIYITVGSSSNVGEHGMEKEERRANVLEINLDGSGERVYAAGLRNPVGIDWNPITGELWAAVNERDKLGDHLVPDYATSVKENGWYGWPYSYYGQIKDPRWKDEPHQELVNQAIIPDVPLGSHTASLGLEFYTSNKFPEKYKNGAFIGQHGSWNRSKLAGYKVVFIPFDEEGSPKTPEDFLTGFIANENGTDVHGRPVGVTQTPDGALLVNDDDAGIVWRVAFE</sequence>
<reference evidence="2 3" key="1">
    <citation type="submission" date="2021-07" db="EMBL/GenBank/DDBJ databases">
        <title>Mesonia aestuariivivens sp. nov., isolated from a tidal flat.</title>
        <authorList>
            <person name="Kim Y.-O."/>
            <person name="Yoon J.-H."/>
        </authorList>
    </citation>
    <scope>NUCLEOTIDE SEQUENCE [LARGE SCALE GENOMIC DNA]</scope>
    <source>
        <strain evidence="2 3">JHPTF-M18</strain>
    </source>
</reference>
<dbReference type="PANTHER" id="PTHR19328:SF55">
    <property type="entry name" value="BLR6566 PROTEIN"/>
    <property type="match status" value="1"/>
</dbReference>
<dbReference type="InterPro" id="IPR054539">
    <property type="entry name" value="Beta-prop_PDH"/>
</dbReference>
<dbReference type="Pfam" id="PF22807">
    <property type="entry name" value="TrAA12"/>
    <property type="match status" value="2"/>
</dbReference>
<protein>
    <submittedName>
        <fullName evidence="2">Sorbosone dehydrogenase family protein</fullName>
    </submittedName>
</protein>
<feature type="domain" description="Pyrroloquinoline quinone-dependent pyranose dehydrogenase beta-propeller" evidence="1">
    <location>
        <begin position="318"/>
        <end position="426"/>
    </location>
</feature>
<organism evidence="2 3">
    <name type="scientific">Mesonia aestuariivivens</name>
    <dbReference type="NCBI Taxonomy" id="2796128"/>
    <lineage>
        <taxon>Bacteria</taxon>
        <taxon>Pseudomonadati</taxon>
        <taxon>Bacteroidota</taxon>
        <taxon>Flavobacteriia</taxon>
        <taxon>Flavobacteriales</taxon>
        <taxon>Flavobacteriaceae</taxon>
        <taxon>Mesonia</taxon>
    </lineage>
</organism>
<evidence type="ECO:0000313" key="3">
    <source>
        <dbReference type="Proteomes" id="UP000719267"/>
    </source>
</evidence>
<dbReference type="PANTHER" id="PTHR19328">
    <property type="entry name" value="HEDGEHOG-INTERACTING PROTEIN"/>
    <property type="match status" value="1"/>
</dbReference>
<evidence type="ECO:0000259" key="1">
    <source>
        <dbReference type="Pfam" id="PF22807"/>
    </source>
</evidence>